<accession>A0A6A6DM63</accession>
<protein>
    <recommendedName>
        <fullName evidence="1">DUF6590 domain-containing protein</fullName>
    </recommendedName>
</protein>
<sequence length="152" mass="17471">EFFKKGTVFKVLWPELANDVTDGMTIATEPRFQEKIFVKIRWFVVVREGRDCCTCLSIQTHGGRGVPYNKTKSHHAIIYTGASPPAPLPLELPRGQELPMGRPIRVIPHRPYDKLDPLSRINFVKLYTVEHSVKVYHFGNVDQTDEWKLIAQ</sequence>
<dbReference type="Pfam" id="PF20233">
    <property type="entry name" value="DUF6590"/>
    <property type="match status" value="1"/>
</dbReference>
<name>A0A6A6DM63_9PEZI</name>
<dbReference type="PANTHER" id="PTHR35391:SF5">
    <property type="entry name" value="DUF6590 DOMAIN-CONTAINING PROTEIN"/>
    <property type="match status" value="1"/>
</dbReference>
<feature type="non-terminal residue" evidence="2">
    <location>
        <position position="152"/>
    </location>
</feature>
<gene>
    <name evidence="2" type="ORF">K469DRAFT_497627</name>
</gene>
<dbReference type="AlphaFoldDB" id="A0A6A6DM63"/>
<proteinExistence type="predicted"/>
<keyword evidence="3" id="KW-1185">Reference proteome</keyword>
<dbReference type="OrthoDB" id="3559580at2759"/>
<reference evidence="2" key="1">
    <citation type="journal article" date="2020" name="Stud. Mycol.">
        <title>101 Dothideomycetes genomes: a test case for predicting lifestyles and emergence of pathogens.</title>
        <authorList>
            <person name="Haridas S."/>
            <person name="Albert R."/>
            <person name="Binder M."/>
            <person name="Bloem J."/>
            <person name="Labutti K."/>
            <person name="Salamov A."/>
            <person name="Andreopoulos B."/>
            <person name="Baker S."/>
            <person name="Barry K."/>
            <person name="Bills G."/>
            <person name="Bluhm B."/>
            <person name="Cannon C."/>
            <person name="Castanera R."/>
            <person name="Culley D."/>
            <person name="Daum C."/>
            <person name="Ezra D."/>
            <person name="Gonzalez J."/>
            <person name="Henrissat B."/>
            <person name="Kuo A."/>
            <person name="Liang C."/>
            <person name="Lipzen A."/>
            <person name="Lutzoni F."/>
            <person name="Magnuson J."/>
            <person name="Mondo S."/>
            <person name="Nolan M."/>
            <person name="Ohm R."/>
            <person name="Pangilinan J."/>
            <person name="Park H.-J."/>
            <person name="Ramirez L."/>
            <person name="Alfaro M."/>
            <person name="Sun H."/>
            <person name="Tritt A."/>
            <person name="Yoshinaga Y."/>
            <person name="Zwiers L.-H."/>
            <person name="Turgeon B."/>
            <person name="Goodwin S."/>
            <person name="Spatafora J."/>
            <person name="Crous P."/>
            <person name="Grigoriev I."/>
        </authorList>
    </citation>
    <scope>NUCLEOTIDE SEQUENCE</scope>
    <source>
        <strain evidence="2">CBS 207.26</strain>
    </source>
</reference>
<evidence type="ECO:0000313" key="3">
    <source>
        <dbReference type="Proteomes" id="UP000800200"/>
    </source>
</evidence>
<feature type="domain" description="DUF6590" evidence="1">
    <location>
        <begin position="1"/>
        <end position="149"/>
    </location>
</feature>
<dbReference type="EMBL" id="ML994667">
    <property type="protein sequence ID" value="KAF2179462.1"/>
    <property type="molecule type" value="Genomic_DNA"/>
</dbReference>
<evidence type="ECO:0000313" key="2">
    <source>
        <dbReference type="EMBL" id="KAF2179462.1"/>
    </source>
</evidence>
<dbReference type="PANTHER" id="PTHR35391">
    <property type="entry name" value="C2H2-TYPE DOMAIN-CONTAINING PROTEIN-RELATED"/>
    <property type="match status" value="1"/>
</dbReference>
<feature type="non-terminal residue" evidence="2">
    <location>
        <position position="1"/>
    </location>
</feature>
<organism evidence="2 3">
    <name type="scientific">Zopfia rhizophila CBS 207.26</name>
    <dbReference type="NCBI Taxonomy" id="1314779"/>
    <lineage>
        <taxon>Eukaryota</taxon>
        <taxon>Fungi</taxon>
        <taxon>Dikarya</taxon>
        <taxon>Ascomycota</taxon>
        <taxon>Pezizomycotina</taxon>
        <taxon>Dothideomycetes</taxon>
        <taxon>Dothideomycetes incertae sedis</taxon>
        <taxon>Zopfiaceae</taxon>
        <taxon>Zopfia</taxon>
    </lineage>
</organism>
<dbReference type="InterPro" id="IPR046497">
    <property type="entry name" value="DUF6590"/>
</dbReference>
<evidence type="ECO:0000259" key="1">
    <source>
        <dbReference type="Pfam" id="PF20233"/>
    </source>
</evidence>
<dbReference type="Proteomes" id="UP000800200">
    <property type="component" value="Unassembled WGS sequence"/>
</dbReference>